<dbReference type="EMBL" id="KZ346829">
    <property type="protein sequence ID" value="PIO68977.1"/>
    <property type="molecule type" value="Genomic_DNA"/>
</dbReference>
<organism evidence="2 3">
    <name type="scientific">Teladorsagia circumcincta</name>
    <name type="common">Brown stomach worm</name>
    <name type="synonym">Ostertagia circumcincta</name>
    <dbReference type="NCBI Taxonomy" id="45464"/>
    <lineage>
        <taxon>Eukaryota</taxon>
        <taxon>Metazoa</taxon>
        <taxon>Ecdysozoa</taxon>
        <taxon>Nematoda</taxon>
        <taxon>Chromadorea</taxon>
        <taxon>Rhabditida</taxon>
        <taxon>Rhabditina</taxon>
        <taxon>Rhabditomorpha</taxon>
        <taxon>Strongyloidea</taxon>
        <taxon>Trichostrongylidae</taxon>
        <taxon>Teladorsagia</taxon>
    </lineage>
</organism>
<reference evidence="2 3" key="1">
    <citation type="submission" date="2015-09" db="EMBL/GenBank/DDBJ databases">
        <title>Draft genome of the parasitic nematode Teladorsagia circumcincta isolate WARC Sus (inbred).</title>
        <authorList>
            <person name="Mitreva M."/>
        </authorList>
    </citation>
    <scope>NUCLEOTIDE SEQUENCE [LARGE SCALE GENOMIC DNA]</scope>
    <source>
        <strain evidence="2 3">S</strain>
    </source>
</reference>
<accession>A0A2G9UFG6</accession>
<dbReference type="Gene3D" id="3.30.870.10">
    <property type="entry name" value="Endonuclease Chain A"/>
    <property type="match status" value="1"/>
</dbReference>
<protein>
    <submittedName>
        <fullName evidence="2">Uncharacterized protein</fullName>
    </submittedName>
</protein>
<evidence type="ECO:0000313" key="3">
    <source>
        <dbReference type="Proteomes" id="UP000230423"/>
    </source>
</evidence>
<dbReference type="OrthoDB" id="47785at2759"/>
<feature type="region of interest" description="Disordered" evidence="1">
    <location>
        <begin position="1"/>
        <end position="20"/>
    </location>
</feature>
<sequence length="80" mass="9072">MNKKKGGAHTKQGSPPPGLVSGRMYLTKMIRPQLSIHFNFMIDLEWLIRQYPVPCRDSPIQCVVGEKMGSDKRSLSKVRT</sequence>
<gene>
    <name evidence="2" type="ORF">TELCIR_09217</name>
</gene>
<name>A0A2G9UFG6_TELCI</name>
<dbReference type="SUPFAM" id="SSF56024">
    <property type="entry name" value="Phospholipase D/nuclease"/>
    <property type="match status" value="1"/>
</dbReference>
<keyword evidence="3" id="KW-1185">Reference proteome</keyword>
<evidence type="ECO:0000313" key="2">
    <source>
        <dbReference type="EMBL" id="PIO68977.1"/>
    </source>
</evidence>
<evidence type="ECO:0000256" key="1">
    <source>
        <dbReference type="SAM" id="MobiDB-lite"/>
    </source>
</evidence>
<dbReference type="AlphaFoldDB" id="A0A2G9UFG6"/>
<proteinExistence type="predicted"/>
<dbReference type="Proteomes" id="UP000230423">
    <property type="component" value="Unassembled WGS sequence"/>
</dbReference>